<reference evidence="1 2" key="1">
    <citation type="submission" date="2014-03" db="EMBL/GenBank/DDBJ databases">
        <title>Genomics of Bifidobacteria.</title>
        <authorList>
            <person name="Ventura M."/>
            <person name="Milani C."/>
            <person name="Lugli G.A."/>
        </authorList>
    </citation>
    <scope>NUCLEOTIDE SEQUENCE [LARGE SCALE GENOMIC DNA]</scope>
    <source>
        <strain evidence="1 2">DSM 23975</strain>
    </source>
</reference>
<dbReference type="NCBIfam" id="NF033831">
    <property type="entry name" value="sce7725_fam"/>
    <property type="match status" value="1"/>
</dbReference>
<organism evidence="1 2">
    <name type="scientific">Bifidobacterium reuteri DSM 23975</name>
    <dbReference type="NCBI Taxonomy" id="1437610"/>
    <lineage>
        <taxon>Bacteria</taxon>
        <taxon>Bacillati</taxon>
        <taxon>Actinomycetota</taxon>
        <taxon>Actinomycetes</taxon>
        <taxon>Bifidobacteriales</taxon>
        <taxon>Bifidobacteriaceae</taxon>
        <taxon>Bifidobacterium</taxon>
    </lineage>
</organism>
<evidence type="ECO:0000313" key="2">
    <source>
        <dbReference type="Proteomes" id="UP000028984"/>
    </source>
</evidence>
<dbReference type="OrthoDB" id="3358108at2"/>
<dbReference type="RefSeq" id="WP_044088291.1">
    <property type="nucleotide sequence ID" value="NZ_JDUW01000001.1"/>
</dbReference>
<comment type="caution">
    <text evidence="1">The sequence shown here is derived from an EMBL/GenBank/DDBJ whole genome shotgun (WGS) entry which is preliminary data.</text>
</comment>
<name>A0A087CUX3_9BIFI</name>
<dbReference type="eggNOG" id="ENOG502ZAXQ">
    <property type="taxonomic scope" value="Bacteria"/>
</dbReference>
<dbReference type="InterPro" id="IPR047727">
    <property type="entry name" value="Sce7725-like"/>
</dbReference>
<sequence>MPYYPYLRARQYELLALRELLMAGKLPLQVVPVIEPIRDMPQLRQTLRMFRECEGGALGVVLNPDVGDLTAATDLDSLFDIYGHNEPDPLIGERGTIFPAVLLNNDATTVAQQVQNADSALMKDRGIVFVSENDRGRIKELRNFVFHAVAASDSERLTRDLKRNGIVAKRILFSDPFIKRENNAAYGEEEYQDEFFSDDHLWYTDKYEGFGDYSIVGDNYDERGGMPKAVALHIVYFDDEWNLRVHHFVSDVSDDAHETPEKFVQTVRMLDAWHIQRNDMKQAHQTIGLQKLIGHAKTGTYPGLPTIKKLCIMHHLELMGWFLSERPDR</sequence>
<dbReference type="Proteomes" id="UP000028984">
    <property type="component" value="Unassembled WGS sequence"/>
</dbReference>
<proteinExistence type="predicted"/>
<gene>
    <name evidence="1" type="ORF">BREU_0091</name>
</gene>
<evidence type="ECO:0000313" key="1">
    <source>
        <dbReference type="EMBL" id="KFI87073.1"/>
    </source>
</evidence>
<protein>
    <submittedName>
        <fullName evidence="1">SepS16B protein</fullName>
    </submittedName>
</protein>
<dbReference type="EMBL" id="JGZK01000003">
    <property type="protein sequence ID" value="KFI87073.1"/>
    <property type="molecule type" value="Genomic_DNA"/>
</dbReference>
<dbReference type="STRING" id="1437610.BREU_0091"/>
<dbReference type="AlphaFoldDB" id="A0A087CUX3"/>
<keyword evidence="2" id="KW-1185">Reference proteome</keyword>
<accession>A0A087CUX3</accession>